<dbReference type="Gene3D" id="3.30.70.100">
    <property type="match status" value="1"/>
</dbReference>
<dbReference type="PROSITE" id="PS51160">
    <property type="entry name" value="ACYLPHOSPHATASE_3"/>
    <property type="match status" value="1"/>
</dbReference>
<feature type="compositionally biased region" description="Low complexity" evidence="3">
    <location>
        <begin position="292"/>
        <end position="307"/>
    </location>
</feature>
<evidence type="ECO:0000313" key="6">
    <source>
        <dbReference type="Proteomes" id="UP000054558"/>
    </source>
</evidence>
<reference evidence="5 6" key="1">
    <citation type="journal article" date="2014" name="Nat. Commun.">
        <title>Klebsormidium flaccidum genome reveals primary factors for plant terrestrial adaptation.</title>
        <authorList>
            <person name="Hori K."/>
            <person name="Maruyama F."/>
            <person name="Fujisawa T."/>
            <person name="Togashi T."/>
            <person name="Yamamoto N."/>
            <person name="Seo M."/>
            <person name="Sato S."/>
            <person name="Yamada T."/>
            <person name="Mori H."/>
            <person name="Tajima N."/>
            <person name="Moriyama T."/>
            <person name="Ikeuchi M."/>
            <person name="Watanabe M."/>
            <person name="Wada H."/>
            <person name="Kobayashi K."/>
            <person name="Saito M."/>
            <person name="Masuda T."/>
            <person name="Sasaki-Sekimoto Y."/>
            <person name="Mashiguchi K."/>
            <person name="Awai K."/>
            <person name="Shimojima M."/>
            <person name="Masuda S."/>
            <person name="Iwai M."/>
            <person name="Nobusawa T."/>
            <person name="Narise T."/>
            <person name="Kondo S."/>
            <person name="Saito H."/>
            <person name="Sato R."/>
            <person name="Murakawa M."/>
            <person name="Ihara Y."/>
            <person name="Oshima-Yamada Y."/>
            <person name="Ohtaka K."/>
            <person name="Satoh M."/>
            <person name="Sonobe K."/>
            <person name="Ishii M."/>
            <person name="Ohtani R."/>
            <person name="Kanamori-Sato M."/>
            <person name="Honoki R."/>
            <person name="Miyazaki D."/>
            <person name="Mochizuki H."/>
            <person name="Umetsu J."/>
            <person name="Higashi K."/>
            <person name="Shibata D."/>
            <person name="Kamiya Y."/>
            <person name="Sato N."/>
            <person name="Nakamura Y."/>
            <person name="Tabata S."/>
            <person name="Ida S."/>
            <person name="Kurokawa K."/>
            <person name="Ohta H."/>
        </authorList>
    </citation>
    <scope>NUCLEOTIDE SEQUENCE [LARGE SCALE GENOMIC DNA]</scope>
    <source>
        <strain evidence="5 6">NIES-2285</strain>
    </source>
</reference>
<dbReference type="InterPro" id="IPR036046">
    <property type="entry name" value="Acylphosphatase-like_dom_sf"/>
</dbReference>
<comment type="caution">
    <text evidence="1">Lacks conserved residue(s) required for the propagation of feature annotation.</text>
</comment>
<dbReference type="Pfam" id="PF00708">
    <property type="entry name" value="Acylphosphatase"/>
    <property type="match status" value="1"/>
</dbReference>
<evidence type="ECO:0000313" key="5">
    <source>
        <dbReference type="EMBL" id="GAQ90757.1"/>
    </source>
</evidence>
<evidence type="ECO:0000256" key="1">
    <source>
        <dbReference type="PROSITE-ProRule" id="PRU00520"/>
    </source>
</evidence>
<dbReference type="Proteomes" id="UP000054558">
    <property type="component" value="Unassembled WGS sequence"/>
</dbReference>
<evidence type="ECO:0000259" key="4">
    <source>
        <dbReference type="PROSITE" id="PS51160"/>
    </source>
</evidence>
<evidence type="ECO:0000256" key="3">
    <source>
        <dbReference type="SAM" id="MobiDB-lite"/>
    </source>
</evidence>
<feature type="compositionally biased region" description="Basic and acidic residues" evidence="3">
    <location>
        <begin position="249"/>
        <end position="259"/>
    </location>
</feature>
<protein>
    <recommendedName>
        <fullName evidence="4">Acylphosphatase-like domain-containing protein</fullName>
    </recommendedName>
</protein>
<proteinExistence type="inferred from homology"/>
<feature type="compositionally biased region" description="Acidic residues" evidence="3">
    <location>
        <begin position="317"/>
        <end position="326"/>
    </location>
</feature>
<organism evidence="5 6">
    <name type="scientific">Klebsormidium nitens</name>
    <name type="common">Green alga</name>
    <name type="synonym">Ulothrix nitens</name>
    <dbReference type="NCBI Taxonomy" id="105231"/>
    <lineage>
        <taxon>Eukaryota</taxon>
        <taxon>Viridiplantae</taxon>
        <taxon>Streptophyta</taxon>
        <taxon>Klebsormidiophyceae</taxon>
        <taxon>Klebsormidiales</taxon>
        <taxon>Klebsormidiaceae</taxon>
        <taxon>Klebsormidium</taxon>
    </lineage>
</organism>
<accession>A0A1Y1IQ59</accession>
<dbReference type="AlphaFoldDB" id="A0A1Y1IQ59"/>
<evidence type="ECO:0000256" key="2">
    <source>
        <dbReference type="RuleBase" id="RU004168"/>
    </source>
</evidence>
<keyword evidence="6" id="KW-1185">Reference proteome</keyword>
<name>A0A1Y1IQ59_KLENI</name>
<feature type="domain" description="Acylphosphatase-like" evidence="4">
    <location>
        <begin position="25"/>
        <end position="110"/>
    </location>
</feature>
<gene>
    <name evidence="5" type="ORF">KFL_006810030</name>
</gene>
<feature type="region of interest" description="Disordered" evidence="3">
    <location>
        <begin position="162"/>
        <end position="189"/>
    </location>
</feature>
<sequence>MYPADTLPGYVSHSKDPRVPVKHKTSHLRVRGAVGCGLCHWIGDICSTLKLDGWVKELDSKNMEIVASGPSTAIDWLVGTLYRHPPDAKVFQVVESPYYEPIEQGFTVHEIDDSWVQGGHEEMRGTETFDFFGEETMAALWTVMYEEPDRLAREAIEAEVRERERAEAEAEAELDRRLNSRNEDEEDPDLDLLSRALEDEEDGSGLDDLSPRSFRRIEAEQARRASVQKGGFFGLDDDSESELLGAGAMREEDLYREGGEGETEDDDSTLQMLIDSIAKTKGGAKRVGGRAGARSRGSPSSEAASGARRGGTGRDELGEEMSDEDFLASLAEGKRREAGLTGGSNGTDDFPTSPKGLGSGAGTNVVSADGVVAAVPEPKVTRGRGRPRKVKVEADGTSPVALTPDGAAAPKPKRGRRKQAAAESTDKEPTETADFG</sequence>
<feature type="compositionally biased region" description="Basic and acidic residues" evidence="3">
    <location>
        <begin position="162"/>
        <end position="182"/>
    </location>
</feature>
<dbReference type="EMBL" id="DF237630">
    <property type="protein sequence ID" value="GAQ90757.1"/>
    <property type="molecule type" value="Genomic_DNA"/>
</dbReference>
<feature type="region of interest" description="Disordered" evidence="3">
    <location>
        <begin position="245"/>
        <end position="436"/>
    </location>
</feature>
<dbReference type="SUPFAM" id="SSF54975">
    <property type="entry name" value="Acylphosphatase/BLUF domain-like"/>
    <property type="match status" value="1"/>
</dbReference>
<dbReference type="InterPro" id="IPR001792">
    <property type="entry name" value="Acylphosphatase-like_dom"/>
</dbReference>
<comment type="similarity">
    <text evidence="2">Belongs to the acylphosphatase family.</text>
</comment>